<keyword evidence="2" id="KW-1133">Transmembrane helix</keyword>
<sequence>MCKFARQKSGHIFTKIVLIRLRTKLFYIVLSIVFLTKGNAVLYGQKETNTAPTSNVKNATVISTDTILKKKKYLESKVEYFGKSYAKFDQKKQIITLMDEAVLKYQDYELKAGIIVFDYKKNEVYAGRLKDTAGNFIQYPVFKQGGNVIEPDSIRFNFKTKKALVWNSRTKQQEMYINAEKTKKENDSTYYMKGARVTTSANLEDPEYYFLVRKMKFVPGKKVVAGFTNMYIYNVPTPIAVPFAFFPITTKARSGIIIPAYGQSNSRGFFLQNGGYYFALSDHYDLALLGDYYTNGSYALRAETNYGSRYHFTGAFSLRFENQITGERGFPGYAKQNIYNIQWNHSKDPKSNPNSRFSASVNLGSSKYFQQSLNLANLGSQLNNTLSSSVTFSKTFKTVPQINFTTSANHTQNNQSQMISLTLPTLQASMDRVYPFAPKSGIKKGFIQNINFQYNVNGRNQYNVKEDIFFKSEMFKNGQMGMQHTLPLSTNFKVFQYFSFTSSLNYNEVWVNKTIRKDYDAAAGAVVSSTVNGFDAFRTYSISNSVGTSIYGTFKFKGKGRLQSIRHTMRPTLTHNYTPGFNQYYQNYTSDAAGTVLRYSRFESGIYGAPTSALANALDFSLVNVLEAKVKDKDSTKTELKKIFLLNNLTFGTRYNFAADGFKLDAFRMSGGTALFKQKMNVNFAAVFDPYVLNSDKKKIDKYVWNDGGFLRMTSANITLNYSFNSAGDGNQNENTQGLRNGGRNDDLFGSNKEPNRTDENEEEKDTFAGFYNAIIPWDINLAYALTYSNALGENKITGNSLMISANTTLTSKWTLGASTGYDFQNKGVTFTQLRINRDLDSWSMNFNWSPFGLNPYWGFFIGIKSGMLSDIKWDKNSQPDRTLR</sequence>
<dbReference type="InterPro" id="IPR050218">
    <property type="entry name" value="LptD"/>
</dbReference>
<feature type="domain" description="LPS-assembly protein LptD central" evidence="3">
    <location>
        <begin position="223"/>
        <end position="691"/>
    </location>
</feature>
<gene>
    <name evidence="4" type="ORF">EQG61_06650</name>
</gene>
<evidence type="ECO:0000256" key="2">
    <source>
        <dbReference type="SAM" id="Phobius"/>
    </source>
</evidence>
<name>A0A4Q1KAZ6_9FLAO</name>
<organism evidence="4 5">
    <name type="scientific">Flavobacterium stagni</name>
    <dbReference type="NCBI Taxonomy" id="2506421"/>
    <lineage>
        <taxon>Bacteria</taxon>
        <taxon>Pseudomonadati</taxon>
        <taxon>Bacteroidota</taxon>
        <taxon>Flavobacteriia</taxon>
        <taxon>Flavobacteriales</taxon>
        <taxon>Flavobacteriaceae</taxon>
        <taxon>Flavobacterium</taxon>
    </lineage>
</organism>
<evidence type="ECO:0000256" key="1">
    <source>
        <dbReference type="SAM" id="MobiDB-lite"/>
    </source>
</evidence>
<dbReference type="PANTHER" id="PTHR30189">
    <property type="entry name" value="LPS-ASSEMBLY PROTEIN"/>
    <property type="match status" value="1"/>
</dbReference>
<protein>
    <submittedName>
        <fullName evidence="4">LPS-assembly protein LptD</fullName>
    </submittedName>
</protein>
<dbReference type="Proteomes" id="UP000289857">
    <property type="component" value="Unassembled WGS sequence"/>
</dbReference>
<feature type="compositionally biased region" description="Polar residues" evidence="1">
    <location>
        <begin position="729"/>
        <end position="739"/>
    </location>
</feature>
<dbReference type="Pfam" id="PF19838">
    <property type="entry name" value="LptD_2"/>
    <property type="match status" value="1"/>
</dbReference>
<evidence type="ECO:0000313" key="4">
    <source>
        <dbReference type="EMBL" id="RXR22904.1"/>
    </source>
</evidence>
<proteinExistence type="predicted"/>
<dbReference type="OrthoDB" id="9802320at2"/>
<evidence type="ECO:0000259" key="3">
    <source>
        <dbReference type="Pfam" id="PF19838"/>
    </source>
</evidence>
<dbReference type="EMBL" id="SBKN01000003">
    <property type="protein sequence ID" value="RXR22904.1"/>
    <property type="molecule type" value="Genomic_DNA"/>
</dbReference>
<dbReference type="PANTHER" id="PTHR30189:SF1">
    <property type="entry name" value="LPS-ASSEMBLY PROTEIN LPTD"/>
    <property type="match status" value="1"/>
</dbReference>
<evidence type="ECO:0000313" key="5">
    <source>
        <dbReference type="Proteomes" id="UP000289857"/>
    </source>
</evidence>
<dbReference type="AlphaFoldDB" id="A0A4Q1KAZ6"/>
<keyword evidence="2" id="KW-0472">Membrane</keyword>
<reference evidence="5" key="1">
    <citation type="submission" date="2019-01" db="EMBL/GenBank/DDBJ databases">
        <title>Cytophagaceae bacterium strain CAR-16.</title>
        <authorList>
            <person name="Chen W.-M."/>
        </authorList>
    </citation>
    <scope>NUCLEOTIDE SEQUENCE [LARGE SCALE GENOMIC DNA]</scope>
    <source>
        <strain evidence="5">WWJ-16</strain>
    </source>
</reference>
<dbReference type="GO" id="GO:0009279">
    <property type="term" value="C:cell outer membrane"/>
    <property type="evidence" value="ECO:0007669"/>
    <property type="project" value="TreeGrafter"/>
</dbReference>
<dbReference type="InterPro" id="IPR045659">
    <property type="entry name" value="LptD_2"/>
</dbReference>
<keyword evidence="5" id="KW-1185">Reference proteome</keyword>
<feature type="region of interest" description="Disordered" evidence="1">
    <location>
        <begin position="729"/>
        <end position="764"/>
    </location>
</feature>
<comment type="caution">
    <text evidence="4">The sequence shown here is derived from an EMBL/GenBank/DDBJ whole genome shotgun (WGS) entry which is preliminary data.</text>
</comment>
<feature type="transmembrane region" description="Helical" evidence="2">
    <location>
        <begin position="25"/>
        <end position="44"/>
    </location>
</feature>
<keyword evidence="2" id="KW-0812">Transmembrane</keyword>
<dbReference type="GO" id="GO:1990351">
    <property type="term" value="C:transporter complex"/>
    <property type="evidence" value="ECO:0007669"/>
    <property type="project" value="TreeGrafter"/>
</dbReference>
<accession>A0A4Q1KAZ6</accession>